<gene>
    <name evidence="2" type="ORF">S01H1_57258</name>
</gene>
<proteinExistence type="predicted"/>
<feature type="non-terminal residue" evidence="2">
    <location>
        <position position="1"/>
    </location>
</feature>
<feature type="compositionally biased region" description="Polar residues" evidence="1">
    <location>
        <begin position="133"/>
        <end position="144"/>
    </location>
</feature>
<comment type="caution">
    <text evidence="2">The sequence shown here is derived from an EMBL/GenBank/DDBJ whole genome shotgun (WGS) entry which is preliminary data.</text>
</comment>
<feature type="region of interest" description="Disordered" evidence="1">
    <location>
        <begin position="176"/>
        <end position="196"/>
    </location>
</feature>
<dbReference type="EMBL" id="BARS01037334">
    <property type="protein sequence ID" value="GAG25142.1"/>
    <property type="molecule type" value="Genomic_DNA"/>
</dbReference>
<accession>X0WPJ8</accession>
<sequence>LDDVMPDGHGMWWSSTTPIRDTRGRVNDATLLYREGSDLLVVSIAGLMDPQLNSFEFKMYDIQEGLDYPDGVADPQARAGMGQILAALAFLAAEVVDVEVSAVPRPDRRAIKKANQPEPAPVKVVRLRRASQTDEPQTSDSAGSKYSTRWLVSGHLRNQWYPSLGRHKLIYIPPHMKGPEGAPLKDSRPTLRAVRR</sequence>
<evidence type="ECO:0000313" key="2">
    <source>
        <dbReference type="EMBL" id="GAG25142.1"/>
    </source>
</evidence>
<name>X0WPJ8_9ZZZZ</name>
<evidence type="ECO:0000256" key="1">
    <source>
        <dbReference type="SAM" id="MobiDB-lite"/>
    </source>
</evidence>
<reference evidence="2" key="1">
    <citation type="journal article" date="2014" name="Front. Microbiol.">
        <title>High frequency of phylogenetically diverse reductive dehalogenase-homologous genes in deep subseafloor sedimentary metagenomes.</title>
        <authorList>
            <person name="Kawai M."/>
            <person name="Futagami T."/>
            <person name="Toyoda A."/>
            <person name="Takaki Y."/>
            <person name="Nishi S."/>
            <person name="Hori S."/>
            <person name="Arai W."/>
            <person name="Tsubouchi T."/>
            <person name="Morono Y."/>
            <person name="Uchiyama I."/>
            <person name="Ito T."/>
            <person name="Fujiyama A."/>
            <person name="Inagaki F."/>
            <person name="Takami H."/>
        </authorList>
    </citation>
    <scope>NUCLEOTIDE SEQUENCE</scope>
    <source>
        <strain evidence="2">Expedition CK06-06</strain>
    </source>
</reference>
<protein>
    <submittedName>
        <fullName evidence="2">Uncharacterized protein</fullName>
    </submittedName>
</protein>
<dbReference type="AlphaFoldDB" id="X0WPJ8"/>
<feature type="region of interest" description="Disordered" evidence="1">
    <location>
        <begin position="114"/>
        <end position="144"/>
    </location>
</feature>
<organism evidence="2">
    <name type="scientific">marine sediment metagenome</name>
    <dbReference type="NCBI Taxonomy" id="412755"/>
    <lineage>
        <taxon>unclassified sequences</taxon>
        <taxon>metagenomes</taxon>
        <taxon>ecological metagenomes</taxon>
    </lineage>
</organism>